<organism evidence="1">
    <name type="scientific">marine metagenome</name>
    <dbReference type="NCBI Taxonomy" id="408172"/>
    <lineage>
        <taxon>unclassified sequences</taxon>
        <taxon>metagenomes</taxon>
        <taxon>ecological metagenomes</taxon>
    </lineage>
</organism>
<proteinExistence type="predicted"/>
<reference evidence="1" key="1">
    <citation type="submission" date="2018-05" db="EMBL/GenBank/DDBJ databases">
        <authorList>
            <person name="Lanie J.A."/>
            <person name="Ng W.-L."/>
            <person name="Kazmierczak K.M."/>
            <person name="Andrzejewski T.M."/>
            <person name="Davidsen T.M."/>
            <person name="Wayne K.J."/>
            <person name="Tettelin H."/>
            <person name="Glass J.I."/>
            <person name="Rusch D."/>
            <person name="Podicherti R."/>
            <person name="Tsui H.-C.T."/>
            <person name="Winkler M.E."/>
        </authorList>
    </citation>
    <scope>NUCLEOTIDE SEQUENCE</scope>
</reference>
<evidence type="ECO:0000313" key="1">
    <source>
        <dbReference type="EMBL" id="SVD45940.1"/>
    </source>
</evidence>
<evidence type="ECO:0008006" key="2">
    <source>
        <dbReference type="Google" id="ProtNLM"/>
    </source>
</evidence>
<dbReference type="AlphaFoldDB" id="A0A382VHS0"/>
<sequence length="95" mass="10152">MANAERFRIDEVPPAVWADFVEGAAGATVFSGADWVRDATQATGTTPRLVGAWDGEQLVAGVAGATSGSGWRRRFTTPDLMPHTGFLFRPATTDR</sequence>
<feature type="non-terminal residue" evidence="1">
    <location>
        <position position="95"/>
    </location>
</feature>
<accession>A0A382VHS0</accession>
<gene>
    <name evidence="1" type="ORF">METZ01_LOCUS398794</name>
</gene>
<dbReference type="EMBL" id="UINC01152008">
    <property type="protein sequence ID" value="SVD45940.1"/>
    <property type="molecule type" value="Genomic_DNA"/>
</dbReference>
<name>A0A382VHS0_9ZZZZ</name>
<protein>
    <recommendedName>
        <fullName evidence="2">GNAT family N-acetyltransferase</fullName>
    </recommendedName>
</protein>